<dbReference type="InterPro" id="IPR013325">
    <property type="entry name" value="RNA_pol_sigma_r2"/>
</dbReference>
<evidence type="ECO:0000313" key="2">
    <source>
        <dbReference type="EMBL" id="TGL57055.1"/>
    </source>
</evidence>
<dbReference type="Gene3D" id="1.10.10.10">
    <property type="entry name" value="Winged helix-like DNA-binding domain superfamily/Winged helix DNA-binding domain"/>
    <property type="match status" value="1"/>
</dbReference>
<proteinExistence type="predicted"/>
<dbReference type="InterPro" id="IPR013324">
    <property type="entry name" value="RNA_pol_sigma_r3/r4-like"/>
</dbReference>
<dbReference type="Gene3D" id="1.10.1740.10">
    <property type="match status" value="1"/>
</dbReference>
<dbReference type="Pfam" id="PF20239">
    <property type="entry name" value="DUF6596"/>
    <property type="match status" value="1"/>
</dbReference>
<dbReference type="OrthoDB" id="9780299at2"/>
<dbReference type="RefSeq" id="WP_135617139.1">
    <property type="nucleotide sequence ID" value="NZ_RQGG01000002.1"/>
</dbReference>
<accession>A0A4R9JY00</accession>
<dbReference type="AlphaFoldDB" id="A0A4R9JY00"/>
<evidence type="ECO:0000313" key="3">
    <source>
        <dbReference type="Proteomes" id="UP000297609"/>
    </source>
</evidence>
<reference evidence="2" key="1">
    <citation type="journal article" date="2019" name="PLoS Negl. Trop. Dis.">
        <title>Revisiting the worldwide diversity of Leptospira species in the environment.</title>
        <authorList>
            <person name="Vincent A.T."/>
            <person name="Schiettekatte O."/>
            <person name="Bourhy P."/>
            <person name="Veyrier F.J."/>
            <person name="Picardeau M."/>
        </authorList>
    </citation>
    <scope>NUCLEOTIDE SEQUENCE [LARGE SCALE GENOMIC DNA]</scope>
    <source>
        <strain evidence="2">201702454</strain>
    </source>
</reference>
<dbReference type="InterPro" id="IPR036388">
    <property type="entry name" value="WH-like_DNA-bd_sf"/>
</dbReference>
<name>A0A4R9JY00_9LEPT</name>
<dbReference type="GO" id="GO:0006352">
    <property type="term" value="P:DNA-templated transcription initiation"/>
    <property type="evidence" value="ECO:0007669"/>
    <property type="project" value="InterPro"/>
</dbReference>
<dbReference type="InterPro" id="IPR014284">
    <property type="entry name" value="RNA_pol_sigma-70_dom"/>
</dbReference>
<evidence type="ECO:0000259" key="1">
    <source>
        <dbReference type="Pfam" id="PF20239"/>
    </source>
</evidence>
<dbReference type="SUPFAM" id="SSF88946">
    <property type="entry name" value="Sigma2 domain of RNA polymerase sigma factors"/>
    <property type="match status" value="1"/>
</dbReference>
<sequence>MDHTELLPHLFRTEYSKIISVLCKRHGFYQIEIAEDIVSDTFLTASQTWGINGIPKNPVGWLYTVAKNKAKNVIHRDTLLQNKLISINKEENHTFEGDLDLSNENILDSQLRMLFAISHPSIPLESQIALSLRVLYGFGLEEIANAFLTNKETISKRLFRAKEKLREFNVKLDFPSSNEWENRFTSVLRTIYLLFNEGYASKTPNKMFKKDLCLEAISLCSLLLENQETNTSEVNALISLFCFHISRFDARIDGNNEIVLYEDQNRELWNLEFIRKGEAFFSEANKEPKFSKYHLEAAIAYWHTFPDKTERKWDMVHQLYSGLLQIEPSSLVQLNLVYAIYRKGNREDALMKLKKFPMADNANYFCLLGELYIGEDSGKAKEAFERAYNLVKTDAEKLVIYKRISRI</sequence>
<dbReference type="GO" id="GO:0003700">
    <property type="term" value="F:DNA-binding transcription factor activity"/>
    <property type="evidence" value="ECO:0007669"/>
    <property type="project" value="InterPro"/>
</dbReference>
<keyword evidence="3" id="KW-1185">Reference proteome</keyword>
<organism evidence="2 3">
    <name type="scientific">Leptospira kemamanensis</name>
    <dbReference type="NCBI Taxonomy" id="2484942"/>
    <lineage>
        <taxon>Bacteria</taxon>
        <taxon>Pseudomonadati</taxon>
        <taxon>Spirochaetota</taxon>
        <taxon>Spirochaetia</taxon>
        <taxon>Leptospirales</taxon>
        <taxon>Leptospiraceae</taxon>
        <taxon>Leptospira</taxon>
    </lineage>
</organism>
<dbReference type="PANTHER" id="PTHR47756:SF2">
    <property type="entry name" value="BLL6612 PROTEIN"/>
    <property type="match status" value="1"/>
</dbReference>
<gene>
    <name evidence="2" type="ORF">EHQ59_00020</name>
</gene>
<dbReference type="Proteomes" id="UP000297609">
    <property type="component" value="Unassembled WGS sequence"/>
</dbReference>
<dbReference type="EMBL" id="RQGG01000002">
    <property type="protein sequence ID" value="TGL57055.1"/>
    <property type="molecule type" value="Genomic_DNA"/>
</dbReference>
<dbReference type="NCBIfam" id="TIGR02937">
    <property type="entry name" value="sigma70-ECF"/>
    <property type="match status" value="1"/>
</dbReference>
<protein>
    <submittedName>
        <fullName evidence="2">Sigma-70 family RNA polymerase sigma factor</fullName>
    </submittedName>
</protein>
<dbReference type="SUPFAM" id="SSF88659">
    <property type="entry name" value="Sigma3 and sigma4 domains of RNA polymerase sigma factors"/>
    <property type="match status" value="1"/>
</dbReference>
<feature type="domain" description="DUF6596" evidence="1">
    <location>
        <begin position="183"/>
        <end position="284"/>
    </location>
</feature>
<dbReference type="PANTHER" id="PTHR47756">
    <property type="entry name" value="BLL6612 PROTEIN-RELATED"/>
    <property type="match status" value="1"/>
</dbReference>
<comment type="caution">
    <text evidence="2">The sequence shown here is derived from an EMBL/GenBank/DDBJ whole genome shotgun (WGS) entry which is preliminary data.</text>
</comment>
<dbReference type="InterPro" id="IPR046531">
    <property type="entry name" value="DUF6596"/>
</dbReference>